<dbReference type="GO" id="GO:0004077">
    <property type="term" value="F:biotin--[biotin carboxyl-carrier protein] ligase activity"/>
    <property type="evidence" value="ECO:0007669"/>
    <property type="project" value="UniProtKB-EC"/>
</dbReference>
<evidence type="ECO:0000256" key="3">
    <source>
        <dbReference type="ARBA" id="ARBA00022840"/>
    </source>
</evidence>
<dbReference type="Gene3D" id="3.30.930.10">
    <property type="entry name" value="Bira Bifunctional Protein, Domain 2"/>
    <property type="match status" value="1"/>
</dbReference>
<evidence type="ECO:0000256" key="2">
    <source>
        <dbReference type="ARBA" id="ARBA00022741"/>
    </source>
</evidence>
<evidence type="ECO:0000313" key="7">
    <source>
        <dbReference type="EMBL" id="CAI82976.1"/>
    </source>
</evidence>
<dbReference type="Gene3D" id="2.30.30.100">
    <property type="match status" value="1"/>
</dbReference>
<keyword evidence="3" id="KW-0067">ATP-binding</keyword>
<dbReference type="InterPro" id="IPR045864">
    <property type="entry name" value="aa-tRNA-synth_II/BPL/LPL"/>
</dbReference>
<dbReference type="GO" id="GO:0005524">
    <property type="term" value="F:ATP binding"/>
    <property type="evidence" value="ECO:0007669"/>
    <property type="project" value="UniProtKB-KW"/>
</dbReference>
<evidence type="ECO:0000259" key="6">
    <source>
        <dbReference type="PROSITE" id="PS51733"/>
    </source>
</evidence>
<dbReference type="SUPFAM" id="SSF55681">
    <property type="entry name" value="Class II aaRS and biotin synthetases"/>
    <property type="match status" value="1"/>
</dbReference>
<keyword evidence="2" id="KW-0547">Nucleotide-binding</keyword>
<dbReference type="CDD" id="cd16442">
    <property type="entry name" value="BPL"/>
    <property type="match status" value="1"/>
</dbReference>
<dbReference type="GO" id="GO:0005737">
    <property type="term" value="C:cytoplasm"/>
    <property type="evidence" value="ECO:0007669"/>
    <property type="project" value="TreeGrafter"/>
</dbReference>
<sequence>MEKYMNTACISLNDIQNNLRTCFMGREIIYLPETASTQIVAMEMARKGAGDGTVIITERQTDGHGRLKRLWVSPQGNIYMSFILRPSQTEISRLIMAASLAISFAIQDTTGIMTELKWPNDILINGKKVCGMLVENDIRDGQVNFSVVGLGINVNADMQDYPELKDIATSLINHTGKPVSREKLILSFLHEFERLYLDLNEHGKCVFEMWKKRLITLGKEVDVTSGKDIYSGIVETVASDGSLKIRLADGNLVHIVAGDVSLRHAE</sequence>
<dbReference type="KEGG" id="deh:cbdbA832"/>
<dbReference type="AlphaFoldDB" id="A0A916KMI0"/>
<dbReference type="Pfam" id="PF03099">
    <property type="entry name" value="BPL_LplA_LipB"/>
    <property type="match status" value="1"/>
</dbReference>
<feature type="domain" description="BPL/LPL catalytic" evidence="6">
    <location>
        <begin position="13"/>
        <end position="200"/>
    </location>
</feature>
<dbReference type="InterPro" id="IPR004408">
    <property type="entry name" value="Biotin_CoA_COase_ligase"/>
</dbReference>
<dbReference type="InterPro" id="IPR008988">
    <property type="entry name" value="Transcriptional_repressor_C"/>
</dbReference>
<dbReference type="SUPFAM" id="SSF50037">
    <property type="entry name" value="C-terminal domain of transcriptional repressors"/>
    <property type="match status" value="1"/>
</dbReference>
<organism evidence="7 8">
    <name type="scientific">Dehalococcoides mccartyi (strain CBDB1)</name>
    <dbReference type="NCBI Taxonomy" id="255470"/>
    <lineage>
        <taxon>Bacteria</taxon>
        <taxon>Bacillati</taxon>
        <taxon>Chloroflexota</taxon>
        <taxon>Dehalococcoidia</taxon>
        <taxon>Dehalococcoidales</taxon>
        <taxon>Dehalococcoidaceae</taxon>
        <taxon>Dehalococcoides</taxon>
    </lineage>
</organism>
<evidence type="ECO:0000313" key="8">
    <source>
        <dbReference type="Proteomes" id="UP000000433"/>
    </source>
</evidence>
<keyword evidence="8" id="KW-1185">Reference proteome</keyword>
<proteinExistence type="predicted"/>
<dbReference type="Pfam" id="PF02237">
    <property type="entry name" value="BPL_C"/>
    <property type="match status" value="1"/>
</dbReference>
<dbReference type="PANTHER" id="PTHR12835">
    <property type="entry name" value="BIOTIN PROTEIN LIGASE"/>
    <property type="match status" value="1"/>
</dbReference>
<keyword evidence="4" id="KW-0092">Biotin</keyword>
<evidence type="ECO:0000256" key="5">
    <source>
        <dbReference type="ARBA" id="ARBA00024227"/>
    </source>
</evidence>
<evidence type="ECO:0000256" key="4">
    <source>
        <dbReference type="ARBA" id="ARBA00023267"/>
    </source>
</evidence>
<protein>
    <recommendedName>
        <fullName evidence="5">biotin--[biotin carboxyl-carrier protein] ligase</fullName>
        <ecNumber evidence="5">6.3.4.15</ecNumber>
    </recommendedName>
</protein>
<evidence type="ECO:0000256" key="1">
    <source>
        <dbReference type="ARBA" id="ARBA00022598"/>
    </source>
</evidence>
<dbReference type="PANTHER" id="PTHR12835:SF5">
    <property type="entry name" value="BIOTIN--PROTEIN LIGASE"/>
    <property type="match status" value="1"/>
</dbReference>
<dbReference type="EMBL" id="AJ965256">
    <property type="protein sequence ID" value="CAI82976.1"/>
    <property type="molecule type" value="Genomic_DNA"/>
</dbReference>
<dbReference type="Proteomes" id="UP000000433">
    <property type="component" value="Chromosome"/>
</dbReference>
<reference evidence="7 8" key="1">
    <citation type="journal article" date="2005" name="Nat. Biotechnol.">
        <title>Genome sequence of the chlorinated compound-respiring bacterium Dehalococcoides species strain CBDB1.</title>
        <authorList>
            <person name="Kube M."/>
            <person name="Beck A."/>
            <person name="Zinder S.H."/>
            <person name="Kuhl H."/>
            <person name="Reinhardt R."/>
            <person name="Adrian L."/>
        </authorList>
    </citation>
    <scope>NUCLEOTIDE SEQUENCE [LARGE SCALE GENOMIC DNA]</scope>
    <source>
        <strain evidence="7 8">CBDB1</strain>
    </source>
</reference>
<dbReference type="PROSITE" id="PS51733">
    <property type="entry name" value="BPL_LPL_CATALYTIC"/>
    <property type="match status" value="1"/>
</dbReference>
<keyword evidence="1 7" id="KW-0436">Ligase</keyword>
<dbReference type="NCBIfam" id="TIGR00121">
    <property type="entry name" value="birA_ligase"/>
    <property type="match status" value="1"/>
</dbReference>
<dbReference type="InterPro" id="IPR003142">
    <property type="entry name" value="BPL_C"/>
</dbReference>
<name>A0A916KMI0_DEHMC</name>
<dbReference type="InterPro" id="IPR004143">
    <property type="entry name" value="BPL_LPL_catalytic"/>
</dbReference>
<gene>
    <name evidence="7" type="primary">birA</name>
    <name evidence="7" type="ordered locus">cbdbA832</name>
</gene>
<dbReference type="EC" id="6.3.4.15" evidence="5"/>
<accession>A0A916KMI0</accession>